<dbReference type="VEuPathDB" id="VectorBase:ISCI019803"/>
<evidence type="ECO:0000256" key="1">
    <source>
        <dbReference type="SAM" id="MobiDB-lite"/>
    </source>
</evidence>
<feature type="compositionally biased region" description="Basic and acidic residues" evidence="1">
    <location>
        <begin position="32"/>
        <end position="41"/>
    </location>
</feature>
<dbReference type="InParanoid" id="B7PTE2"/>
<evidence type="ECO:0000313" key="4">
    <source>
        <dbReference type="Proteomes" id="UP000001555"/>
    </source>
</evidence>
<name>B7PTE2_IXOSC</name>
<gene>
    <name evidence="2" type="ORF">IscW_ISCW019803</name>
</gene>
<feature type="compositionally biased region" description="Basic and acidic residues" evidence="1">
    <location>
        <begin position="101"/>
        <end position="112"/>
    </location>
</feature>
<evidence type="ECO:0000313" key="3">
    <source>
        <dbReference type="EnsemblMetazoa" id="ISCW019803-PA"/>
    </source>
</evidence>
<dbReference type="VEuPathDB" id="VectorBase:ISCW019803"/>
<dbReference type="EnsemblMetazoa" id="ISCW019803-RA">
    <property type="protein sequence ID" value="ISCW019803-PA"/>
    <property type="gene ID" value="ISCW019803"/>
</dbReference>
<sequence>MQGVPRHGGETPSSGTFSWHVPRDLLVSGGQRLRDLKKGEPFDAAPTNVPRPGWKREAAPSANLGGSDERPPQHQHSPFSTDDPGRLDVGPKHASPVGKLDQSRKELWEKRGGAHIPAGAAKFRQRLPAGWQKRRAMATCPARLSEVQDGRHPPSSMSGGCCDSSLGDDYWPCQQGRSGKVRGLMRTYETPQLKPRIQSPAER</sequence>
<reference evidence="2 4" key="1">
    <citation type="submission" date="2008-03" db="EMBL/GenBank/DDBJ databases">
        <title>Annotation of Ixodes scapularis.</title>
        <authorList>
            <consortium name="Ixodes scapularis Genome Project Consortium"/>
            <person name="Caler E."/>
            <person name="Hannick L.I."/>
            <person name="Bidwell S."/>
            <person name="Joardar V."/>
            <person name="Thiagarajan M."/>
            <person name="Amedeo P."/>
            <person name="Galinsky K.J."/>
            <person name="Schobel S."/>
            <person name="Inman J."/>
            <person name="Hostetler J."/>
            <person name="Miller J."/>
            <person name="Hammond M."/>
            <person name="Megy K."/>
            <person name="Lawson D."/>
            <person name="Kodira C."/>
            <person name="Sutton G."/>
            <person name="Meyer J."/>
            <person name="Hill C.A."/>
            <person name="Birren B."/>
            <person name="Nene V."/>
            <person name="Collins F."/>
            <person name="Alarcon-Chaidez F."/>
            <person name="Wikel S."/>
            <person name="Strausberg R."/>
        </authorList>
    </citation>
    <scope>NUCLEOTIDE SEQUENCE [LARGE SCALE GENOMIC DNA]</scope>
    <source>
        <strain evidence="4">Wikel</strain>
        <strain evidence="2">Wikel colony</strain>
    </source>
</reference>
<dbReference type="EMBL" id="DS785108">
    <property type="protein sequence ID" value="EEC09864.1"/>
    <property type="molecule type" value="Genomic_DNA"/>
</dbReference>
<feature type="region of interest" description="Disordered" evidence="1">
    <location>
        <begin position="182"/>
        <end position="203"/>
    </location>
</feature>
<dbReference type="OrthoDB" id="10351624at2759"/>
<reference evidence="3" key="2">
    <citation type="submission" date="2020-05" db="UniProtKB">
        <authorList>
            <consortium name="EnsemblMetazoa"/>
        </authorList>
    </citation>
    <scope>IDENTIFICATION</scope>
    <source>
        <strain evidence="3">wikel</strain>
    </source>
</reference>
<keyword evidence="4" id="KW-1185">Reference proteome</keyword>
<dbReference type="VEuPathDB" id="VectorBase:ISCP_028658"/>
<dbReference type="HOGENOM" id="CLU_1350229_0_0_1"/>
<protein>
    <submittedName>
        <fullName evidence="2 3">Uncharacterized protein</fullName>
    </submittedName>
</protein>
<accession>B7PTE2</accession>
<dbReference type="Proteomes" id="UP000001555">
    <property type="component" value="Unassembled WGS sequence"/>
</dbReference>
<dbReference type="PaxDb" id="6945-B7PTE2"/>
<dbReference type="EMBL" id="ABJB010894303">
    <property type="status" value="NOT_ANNOTATED_CDS"/>
    <property type="molecule type" value="Genomic_DNA"/>
</dbReference>
<dbReference type="AlphaFoldDB" id="B7PTE2"/>
<proteinExistence type="predicted"/>
<organism>
    <name type="scientific">Ixodes scapularis</name>
    <name type="common">Black-legged tick</name>
    <name type="synonym">Deer tick</name>
    <dbReference type="NCBI Taxonomy" id="6945"/>
    <lineage>
        <taxon>Eukaryota</taxon>
        <taxon>Metazoa</taxon>
        <taxon>Ecdysozoa</taxon>
        <taxon>Arthropoda</taxon>
        <taxon>Chelicerata</taxon>
        <taxon>Arachnida</taxon>
        <taxon>Acari</taxon>
        <taxon>Parasitiformes</taxon>
        <taxon>Ixodida</taxon>
        <taxon>Ixodoidea</taxon>
        <taxon>Ixodidae</taxon>
        <taxon>Ixodinae</taxon>
        <taxon>Ixodes</taxon>
    </lineage>
</organism>
<feature type="region of interest" description="Disordered" evidence="1">
    <location>
        <begin position="1"/>
        <end position="119"/>
    </location>
</feature>
<evidence type="ECO:0000313" key="2">
    <source>
        <dbReference type="EMBL" id="EEC09864.1"/>
    </source>
</evidence>